<name>A0A6A3NKC1_9STRA</name>
<reference evidence="2 3" key="1">
    <citation type="submission" date="2018-09" db="EMBL/GenBank/DDBJ databases">
        <title>Genomic investigation of the strawberry pathogen Phytophthora fragariae indicates pathogenicity is determined by transcriptional variation in three key races.</title>
        <authorList>
            <person name="Adams T.M."/>
            <person name="Armitage A.D."/>
            <person name="Sobczyk M.K."/>
            <person name="Bates H.J."/>
            <person name="Dunwell J.M."/>
            <person name="Nellist C.F."/>
            <person name="Harrison R.J."/>
        </authorList>
    </citation>
    <scope>NUCLEOTIDE SEQUENCE [LARGE SCALE GENOMIC DNA]</scope>
    <source>
        <strain evidence="2 3">SCRP249</strain>
    </source>
</reference>
<organism evidence="2 3">
    <name type="scientific">Phytophthora rubi</name>
    <dbReference type="NCBI Taxonomy" id="129364"/>
    <lineage>
        <taxon>Eukaryota</taxon>
        <taxon>Sar</taxon>
        <taxon>Stramenopiles</taxon>
        <taxon>Oomycota</taxon>
        <taxon>Peronosporomycetes</taxon>
        <taxon>Peronosporales</taxon>
        <taxon>Peronosporaceae</taxon>
        <taxon>Phytophthora</taxon>
    </lineage>
</organism>
<evidence type="ECO:0000256" key="1">
    <source>
        <dbReference type="SAM" id="MobiDB-lite"/>
    </source>
</evidence>
<feature type="region of interest" description="Disordered" evidence="1">
    <location>
        <begin position="111"/>
        <end position="133"/>
    </location>
</feature>
<evidence type="ECO:0000313" key="3">
    <source>
        <dbReference type="Proteomes" id="UP000429607"/>
    </source>
</evidence>
<accession>A0A6A3NKC1</accession>
<sequence length="133" mass="15175">MNVGGNMTQFLAMRIGHLRRVTAHVRTILSTEPASTAAPANFAREQQLQFLGEAEQALEELDQSHRSVEAEYARNQRFIDGLTIRLATQVHLMWARALVYTELSGQLRGLTDERQRRSNKRSRAMYEGETDTE</sequence>
<dbReference type="EMBL" id="QXFV01000332">
    <property type="protein sequence ID" value="KAE9040843.1"/>
    <property type="molecule type" value="Genomic_DNA"/>
</dbReference>
<comment type="caution">
    <text evidence="2">The sequence shown here is derived from an EMBL/GenBank/DDBJ whole genome shotgun (WGS) entry which is preliminary data.</text>
</comment>
<dbReference type="AlphaFoldDB" id="A0A6A3NKC1"/>
<protein>
    <submittedName>
        <fullName evidence="2">Uncharacterized protein</fullName>
    </submittedName>
</protein>
<proteinExistence type="predicted"/>
<gene>
    <name evidence="2" type="ORF">PR001_g6886</name>
</gene>
<dbReference type="Proteomes" id="UP000429607">
    <property type="component" value="Unassembled WGS sequence"/>
</dbReference>
<evidence type="ECO:0000313" key="2">
    <source>
        <dbReference type="EMBL" id="KAE9040843.1"/>
    </source>
</evidence>